<sequence>MANTSTTHEKLNRRCVDLFQNPDVQLHCWHPRMFWETRMKENPAPEELTTPKVDLRELEVLLAETAHVPSQCAEELNQEAPGRVDLIRHMVHRGEMPYLHRPH</sequence>
<dbReference type="HOGENOM" id="CLU_181990_0_0_6"/>
<dbReference type="AlphaFoldDB" id="B8GMF1"/>
<reference evidence="1 2" key="1">
    <citation type="journal article" date="2011" name="Stand. Genomic Sci.">
        <title>Complete genome sequence of 'Thioalkalivibrio sulfidophilus' HL-EbGr7.</title>
        <authorList>
            <person name="Muyzer G."/>
            <person name="Sorokin D.Y."/>
            <person name="Mavromatis K."/>
            <person name="Lapidus A."/>
            <person name="Clum A."/>
            <person name="Ivanova N."/>
            <person name="Pati A."/>
            <person name="d'Haeseleer P."/>
            <person name="Woyke T."/>
            <person name="Kyrpides N.C."/>
        </authorList>
    </citation>
    <scope>NUCLEOTIDE SEQUENCE [LARGE SCALE GENOMIC DNA]</scope>
    <source>
        <strain evidence="1 2">HL-EbGR7</strain>
    </source>
</reference>
<proteinExistence type="predicted"/>
<dbReference type="Proteomes" id="UP000002383">
    <property type="component" value="Chromosome"/>
</dbReference>
<accession>B8GMF1</accession>
<dbReference type="OrthoDB" id="5784609at2"/>
<dbReference type="EMBL" id="CP001339">
    <property type="protein sequence ID" value="ACL71783.1"/>
    <property type="molecule type" value="Genomic_DNA"/>
</dbReference>
<evidence type="ECO:0000313" key="2">
    <source>
        <dbReference type="Proteomes" id="UP000002383"/>
    </source>
</evidence>
<organism evidence="1 2">
    <name type="scientific">Thioalkalivibrio sulfidiphilus (strain HL-EbGR7)</name>
    <dbReference type="NCBI Taxonomy" id="396588"/>
    <lineage>
        <taxon>Bacteria</taxon>
        <taxon>Pseudomonadati</taxon>
        <taxon>Pseudomonadota</taxon>
        <taxon>Gammaproteobacteria</taxon>
        <taxon>Chromatiales</taxon>
        <taxon>Ectothiorhodospiraceae</taxon>
        <taxon>Thioalkalivibrio</taxon>
    </lineage>
</organism>
<evidence type="ECO:0000313" key="1">
    <source>
        <dbReference type="EMBL" id="ACL71783.1"/>
    </source>
</evidence>
<dbReference type="RefSeq" id="WP_012637271.1">
    <property type="nucleotide sequence ID" value="NC_011901.1"/>
</dbReference>
<dbReference type="KEGG" id="tgr:Tgr7_0691"/>
<keyword evidence="2" id="KW-1185">Reference proteome</keyword>
<protein>
    <submittedName>
        <fullName evidence="1">Uncharacterized protein</fullName>
    </submittedName>
</protein>
<gene>
    <name evidence="1" type="ordered locus">Tgr7_0691</name>
</gene>
<name>B8GMF1_THISH</name>